<dbReference type="InterPro" id="IPR018511">
    <property type="entry name" value="Hemolysin-typ_Ca-bd_CS"/>
</dbReference>
<dbReference type="SMART" id="SM00281">
    <property type="entry name" value="LamB"/>
    <property type="match status" value="1"/>
</dbReference>
<evidence type="ECO:0000256" key="1">
    <source>
        <dbReference type="ARBA" id="ARBA00022729"/>
    </source>
</evidence>
<dbReference type="AlphaFoldDB" id="A0A935K4A4"/>
<dbReference type="InterPro" id="IPR000034">
    <property type="entry name" value="Laminin_IV"/>
</dbReference>
<dbReference type="Proteomes" id="UP000739411">
    <property type="component" value="Unassembled WGS sequence"/>
</dbReference>
<evidence type="ECO:0000259" key="5">
    <source>
        <dbReference type="PROSITE" id="PS51115"/>
    </source>
</evidence>
<keyword evidence="2" id="KW-0677">Repeat</keyword>
<gene>
    <name evidence="6" type="ORF">IPJ38_15990</name>
</gene>
<dbReference type="PROSITE" id="PS51115">
    <property type="entry name" value="LAMININ_IVA"/>
    <property type="match status" value="1"/>
</dbReference>
<evidence type="ECO:0000256" key="2">
    <source>
        <dbReference type="ARBA" id="ARBA00022737"/>
    </source>
</evidence>
<sequence length="175" mass="18659">MAFLGDQSLADGERISFDMRQSSNLNQFNADDIILQGGGLRLVHDLTSNPGTNWTHFDVPLEYNEWRDKTSGALATPAQFSQALSAVLALYIRGEYSNDPEIGGLDNVVLKRAALVSGTAGADSISDAAGSDIIDGGAGVDLVSFSGLRSSFSVEKNASSWIVHAGIDHNQPNRY</sequence>
<dbReference type="SUPFAM" id="SSF51120">
    <property type="entry name" value="beta-Roll"/>
    <property type="match status" value="1"/>
</dbReference>
<keyword evidence="3" id="KW-1015">Disulfide bond</keyword>
<evidence type="ECO:0000256" key="3">
    <source>
        <dbReference type="ARBA" id="ARBA00023157"/>
    </source>
</evidence>
<keyword evidence="4" id="KW-0325">Glycoprotein</keyword>
<dbReference type="GO" id="GO:0005509">
    <property type="term" value="F:calcium ion binding"/>
    <property type="evidence" value="ECO:0007669"/>
    <property type="project" value="InterPro"/>
</dbReference>
<reference evidence="6 7" key="1">
    <citation type="submission" date="2020-10" db="EMBL/GenBank/DDBJ databases">
        <title>Connecting structure to function with the recovery of over 1000 high-quality activated sludge metagenome-assembled genomes encoding full-length rRNA genes using long-read sequencing.</title>
        <authorList>
            <person name="Singleton C.M."/>
            <person name="Petriglieri F."/>
            <person name="Kristensen J.M."/>
            <person name="Kirkegaard R.H."/>
            <person name="Michaelsen T.Y."/>
            <person name="Andersen M.H."/>
            <person name="Karst S.M."/>
            <person name="Dueholm M.S."/>
            <person name="Nielsen P.H."/>
            <person name="Albertsen M."/>
        </authorList>
    </citation>
    <scope>NUCLEOTIDE SEQUENCE [LARGE SCALE GENOMIC DNA]</scope>
    <source>
        <strain evidence="6">EsbW_18-Q3-R4-48_BATAC.463</strain>
    </source>
</reference>
<feature type="domain" description="Laminin IV type A" evidence="5">
    <location>
        <begin position="1"/>
        <end position="156"/>
    </location>
</feature>
<proteinExistence type="predicted"/>
<dbReference type="PROSITE" id="PS00330">
    <property type="entry name" value="HEMOLYSIN_CALCIUM"/>
    <property type="match status" value="1"/>
</dbReference>
<dbReference type="Pfam" id="PF00353">
    <property type="entry name" value="HemolysinCabind"/>
    <property type="match status" value="1"/>
</dbReference>
<accession>A0A935K4A4</accession>
<evidence type="ECO:0000313" key="7">
    <source>
        <dbReference type="Proteomes" id="UP000739411"/>
    </source>
</evidence>
<comment type="caution">
    <text evidence="6">The sequence shown here is derived from an EMBL/GenBank/DDBJ whole genome shotgun (WGS) entry which is preliminary data.</text>
</comment>
<dbReference type="InterPro" id="IPR001343">
    <property type="entry name" value="Hemolysn_Ca-bd"/>
</dbReference>
<organism evidence="6 7">
    <name type="scientific">Candidatus Dechloromonas phosphorivorans</name>
    <dbReference type="NCBI Taxonomy" id="2899244"/>
    <lineage>
        <taxon>Bacteria</taxon>
        <taxon>Pseudomonadati</taxon>
        <taxon>Pseudomonadota</taxon>
        <taxon>Betaproteobacteria</taxon>
        <taxon>Rhodocyclales</taxon>
        <taxon>Azonexaceae</taxon>
        <taxon>Dechloromonas</taxon>
    </lineage>
</organism>
<name>A0A935K4A4_9RHOO</name>
<evidence type="ECO:0000256" key="4">
    <source>
        <dbReference type="ARBA" id="ARBA00023180"/>
    </source>
</evidence>
<dbReference type="InterPro" id="IPR011049">
    <property type="entry name" value="Serralysin-like_metalloprot_C"/>
</dbReference>
<protein>
    <recommendedName>
        <fullName evidence="5">Laminin IV type A domain-containing protein</fullName>
    </recommendedName>
</protein>
<dbReference type="Pfam" id="PF00052">
    <property type="entry name" value="Laminin_B"/>
    <property type="match status" value="1"/>
</dbReference>
<dbReference type="EMBL" id="JADJMS010000042">
    <property type="protein sequence ID" value="MBK7416369.1"/>
    <property type="molecule type" value="Genomic_DNA"/>
</dbReference>
<keyword evidence="1" id="KW-0732">Signal</keyword>
<evidence type="ECO:0000313" key="6">
    <source>
        <dbReference type="EMBL" id="MBK7416369.1"/>
    </source>
</evidence>